<comment type="function">
    <text evidence="4">Catalyzes the NADPH-dependent reduction of ketopantoate into pantoic acid.</text>
</comment>
<dbReference type="UniPathway" id="UPA00028">
    <property type="reaction ID" value="UER00004"/>
</dbReference>
<dbReference type="Gene3D" id="1.10.1040.10">
    <property type="entry name" value="N-(1-d-carboxylethyl)-l-norvaline Dehydrogenase, domain 2"/>
    <property type="match status" value="1"/>
</dbReference>
<comment type="catalytic activity">
    <reaction evidence="4">
        <text>(R)-pantoate + NADP(+) = 2-dehydropantoate + NADPH + H(+)</text>
        <dbReference type="Rhea" id="RHEA:16233"/>
        <dbReference type="ChEBI" id="CHEBI:11561"/>
        <dbReference type="ChEBI" id="CHEBI:15378"/>
        <dbReference type="ChEBI" id="CHEBI:15980"/>
        <dbReference type="ChEBI" id="CHEBI:57783"/>
        <dbReference type="ChEBI" id="CHEBI:58349"/>
        <dbReference type="EC" id="1.1.1.169"/>
    </reaction>
</comment>
<evidence type="ECO:0000259" key="5">
    <source>
        <dbReference type="Pfam" id="PF02558"/>
    </source>
</evidence>
<dbReference type="EMBL" id="FNOK01000009">
    <property type="protein sequence ID" value="SDX26655.1"/>
    <property type="molecule type" value="Genomic_DNA"/>
</dbReference>
<dbReference type="InterPro" id="IPR013332">
    <property type="entry name" value="KPR_N"/>
</dbReference>
<comment type="similarity">
    <text evidence="1 4">Belongs to the ketopantoate reductase family.</text>
</comment>
<dbReference type="STRING" id="418495.SAMN05216215_100958"/>
<keyword evidence="4" id="KW-0566">Pantothenate biosynthesis</keyword>
<gene>
    <name evidence="7" type="ORF">SAMN05216215_100958</name>
</gene>
<dbReference type="Proteomes" id="UP000199529">
    <property type="component" value="Unassembled WGS sequence"/>
</dbReference>
<dbReference type="FunFam" id="1.10.1040.10:FF:000017">
    <property type="entry name" value="2-dehydropantoate 2-reductase"/>
    <property type="match status" value="1"/>
</dbReference>
<evidence type="ECO:0000256" key="1">
    <source>
        <dbReference type="ARBA" id="ARBA00007870"/>
    </source>
</evidence>
<dbReference type="AlphaFoldDB" id="A0A1H3AAR7"/>
<dbReference type="InterPro" id="IPR013328">
    <property type="entry name" value="6PGD_dom2"/>
</dbReference>
<evidence type="ECO:0000313" key="8">
    <source>
        <dbReference type="Proteomes" id="UP000199529"/>
    </source>
</evidence>
<dbReference type="Gene3D" id="3.40.50.720">
    <property type="entry name" value="NAD(P)-binding Rossmann-like Domain"/>
    <property type="match status" value="1"/>
</dbReference>
<feature type="domain" description="Ketopantoate reductase N-terminal" evidence="5">
    <location>
        <begin position="10"/>
        <end position="148"/>
    </location>
</feature>
<dbReference type="Pfam" id="PF02558">
    <property type="entry name" value="ApbA"/>
    <property type="match status" value="1"/>
</dbReference>
<proteinExistence type="inferred from homology"/>
<dbReference type="PANTHER" id="PTHR21708">
    <property type="entry name" value="PROBABLE 2-DEHYDROPANTOATE 2-REDUCTASE"/>
    <property type="match status" value="1"/>
</dbReference>
<dbReference type="Pfam" id="PF08546">
    <property type="entry name" value="ApbA_C"/>
    <property type="match status" value="1"/>
</dbReference>
<dbReference type="GO" id="GO:0005737">
    <property type="term" value="C:cytoplasm"/>
    <property type="evidence" value="ECO:0007669"/>
    <property type="project" value="TreeGrafter"/>
</dbReference>
<dbReference type="InterPro" id="IPR008927">
    <property type="entry name" value="6-PGluconate_DH-like_C_sf"/>
</dbReference>
<dbReference type="SUPFAM" id="SSF48179">
    <property type="entry name" value="6-phosphogluconate dehydrogenase C-terminal domain-like"/>
    <property type="match status" value="1"/>
</dbReference>
<evidence type="ECO:0000256" key="3">
    <source>
        <dbReference type="ARBA" id="ARBA00023002"/>
    </source>
</evidence>
<accession>A0A1H3AAR7</accession>
<dbReference type="GO" id="GO:0015940">
    <property type="term" value="P:pantothenate biosynthetic process"/>
    <property type="evidence" value="ECO:0007669"/>
    <property type="project" value="UniProtKB-UniPathway"/>
</dbReference>
<organism evidence="7 8">
    <name type="scientific">Saccharopolyspora shandongensis</name>
    <dbReference type="NCBI Taxonomy" id="418495"/>
    <lineage>
        <taxon>Bacteria</taxon>
        <taxon>Bacillati</taxon>
        <taxon>Actinomycetota</taxon>
        <taxon>Actinomycetes</taxon>
        <taxon>Pseudonocardiales</taxon>
        <taxon>Pseudonocardiaceae</taxon>
        <taxon>Saccharopolyspora</taxon>
    </lineage>
</organism>
<dbReference type="InterPro" id="IPR051402">
    <property type="entry name" value="KPR-Related"/>
</dbReference>
<dbReference type="PANTHER" id="PTHR21708:SF26">
    <property type="entry name" value="2-DEHYDROPANTOATE 2-REDUCTASE"/>
    <property type="match status" value="1"/>
</dbReference>
<evidence type="ECO:0000256" key="2">
    <source>
        <dbReference type="ARBA" id="ARBA00022857"/>
    </source>
</evidence>
<dbReference type="InterPro" id="IPR003710">
    <property type="entry name" value="ApbA"/>
</dbReference>
<keyword evidence="8" id="KW-1185">Reference proteome</keyword>
<protein>
    <recommendedName>
        <fullName evidence="4">2-dehydropantoate 2-reductase</fullName>
        <ecNumber evidence="4">1.1.1.169</ecNumber>
    </recommendedName>
    <alternativeName>
        <fullName evidence="4">Ketopantoate reductase</fullName>
    </alternativeName>
</protein>
<keyword evidence="3 4" id="KW-0560">Oxidoreductase</keyword>
<feature type="domain" description="Ketopantoate reductase C-terminal" evidence="6">
    <location>
        <begin position="172"/>
        <end position="295"/>
    </location>
</feature>
<evidence type="ECO:0000259" key="6">
    <source>
        <dbReference type="Pfam" id="PF08546"/>
    </source>
</evidence>
<keyword evidence="2 4" id="KW-0521">NADP</keyword>
<dbReference type="InterPro" id="IPR036291">
    <property type="entry name" value="NAD(P)-bd_dom_sf"/>
</dbReference>
<evidence type="ECO:0000256" key="4">
    <source>
        <dbReference type="RuleBase" id="RU362068"/>
    </source>
</evidence>
<evidence type="ECO:0000313" key="7">
    <source>
        <dbReference type="EMBL" id="SDX26655.1"/>
    </source>
</evidence>
<sequence>MSGPVAAQRIAVIGSGGIGGVLAEAAHSAGHQVTMCVRTPFDRLTLETPGGTGEIPVSVVTEPGALGEYDWVLLTTKVQDAASAAGWLRKLDGGRAPVVVVQNGVEHRESIAGLGLQAQVLPALIYVAAERVRPGHVVRRGPATMQVEAGEIGERFVELVSTNDLSARTTSDFRTAAWRKMLTNLAPNPITALTLRRLDVLREPDILDLSKGVLAEAVDVARAEGARLTHADAEKVLSDYIEKFPPTNGTSMLYDRLAGLPTEHEHITGALVRAADEHGLPVPLNRTLLTLMRALRPMRMPSI</sequence>
<dbReference type="InterPro" id="IPR013752">
    <property type="entry name" value="KPA_reductase"/>
</dbReference>
<dbReference type="SUPFAM" id="SSF51735">
    <property type="entry name" value="NAD(P)-binding Rossmann-fold domains"/>
    <property type="match status" value="1"/>
</dbReference>
<comment type="pathway">
    <text evidence="4">Cofactor biosynthesis; (R)-pantothenate biosynthesis; (R)-pantoate from 3-methyl-2-oxobutanoate: step 2/2.</text>
</comment>
<dbReference type="EC" id="1.1.1.169" evidence="4"/>
<dbReference type="NCBIfam" id="NF005091">
    <property type="entry name" value="PRK06522.2-2"/>
    <property type="match status" value="1"/>
</dbReference>
<dbReference type="GO" id="GO:0008677">
    <property type="term" value="F:2-dehydropantoate 2-reductase activity"/>
    <property type="evidence" value="ECO:0007669"/>
    <property type="project" value="UniProtKB-EC"/>
</dbReference>
<reference evidence="8" key="1">
    <citation type="submission" date="2016-10" db="EMBL/GenBank/DDBJ databases">
        <authorList>
            <person name="Varghese N."/>
            <person name="Submissions S."/>
        </authorList>
    </citation>
    <scope>NUCLEOTIDE SEQUENCE [LARGE SCALE GENOMIC DNA]</scope>
    <source>
        <strain evidence="8">CGMCC 4.3530</strain>
    </source>
</reference>
<name>A0A1H3AAR7_9PSEU</name>
<dbReference type="NCBIfam" id="TIGR00745">
    <property type="entry name" value="apbA_panE"/>
    <property type="match status" value="1"/>
</dbReference>